<dbReference type="Proteomes" id="UP000525652">
    <property type="component" value="Unassembled WGS sequence"/>
</dbReference>
<name>A0A7X1E535_9BACT</name>
<evidence type="ECO:0000256" key="4">
    <source>
        <dbReference type="ARBA" id="ARBA00022729"/>
    </source>
</evidence>
<evidence type="ECO:0000313" key="9">
    <source>
        <dbReference type="EMBL" id="MBC2603230.1"/>
    </source>
</evidence>
<evidence type="ECO:0000256" key="3">
    <source>
        <dbReference type="ARBA" id="ARBA00022723"/>
    </source>
</evidence>
<feature type="region of interest" description="Disordered" evidence="7">
    <location>
        <begin position="210"/>
        <end position="247"/>
    </location>
</feature>
<keyword evidence="10" id="KW-1185">Reference proteome</keyword>
<dbReference type="Gene3D" id="3.40.720.10">
    <property type="entry name" value="Alkaline Phosphatase, subunit A"/>
    <property type="match status" value="1"/>
</dbReference>
<dbReference type="GO" id="GO:0004065">
    <property type="term" value="F:arylsulfatase activity"/>
    <property type="evidence" value="ECO:0007669"/>
    <property type="project" value="TreeGrafter"/>
</dbReference>
<keyword evidence="6" id="KW-0106">Calcium</keyword>
<dbReference type="GO" id="GO:0046872">
    <property type="term" value="F:metal ion binding"/>
    <property type="evidence" value="ECO:0007669"/>
    <property type="project" value="UniProtKB-KW"/>
</dbReference>
<comment type="similarity">
    <text evidence="2">Belongs to the sulfatase family.</text>
</comment>
<dbReference type="PANTHER" id="PTHR42693:SF42">
    <property type="entry name" value="ARYLSULFATASE G"/>
    <property type="match status" value="1"/>
</dbReference>
<proteinExistence type="inferred from homology"/>
<dbReference type="InterPro" id="IPR032506">
    <property type="entry name" value="SGSH_C"/>
</dbReference>
<evidence type="ECO:0000259" key="8">
    <source>
        <dbReference type="Pfam" id="PF16347"/>
    </source>
</evidence>
<keyword evidence="5" id="KW-0378">Hydrolase</keyword>
<dbReference type="EMBL" id="JACHVA010000124">
    <property type="protein sequence ID" value="MBC2603230.1"/>
    <property type="molecule type" value="Genomic_DNA"/>
</dbReference>
<organism evidence="9 10">
    <name type="scientific">Puniceicoccus vermicola</name>
    <dbReference type="NCBI Taxonomy" id="388746"/>
    <lineage>
        <taxon>Bacteria</taxon>
        <taxon>Pseudomonadati</taxon>
        <taxon>Verrucomicrobiota</taxon>
        <taxon>Opitutia</taxon>
        <taxon>Puniceicoccales</taxon>
        <taxon>Puniceicoccaceae</taxon>
        <taxon>Puniceicoccus</taxon>
    </lineage>
</organism>
<feature type="compositionally biased region" description="Basic and acidic residues" evidence="7">
    <location>
        <begin position="220"/>
        <end position="231"/>
    </location>
</feature>
<protein>
    <recommendedName>
        <fullName evidence="8">N-sulphoglucosamine sulphohydrolase C-terminal domain-containing protein</fullName>
    </recommendedName>
</protein>
<feature type="domain" description="N-sulphoglucosamine sulphohydrolase C-terminal" evidence="8">
    <location>
        <begin position="28"/>
        <end position="132"/>
    </location>
</feature>
<keyword evidence="4" id="KW-0732">Signal</keyword>
<reference evidence="9 10" key="1">
    <citation type="submission" date="2020-07" db="EMBL/GenBank/DDBJ databases">
        <authorList>
            <person name="Feng X."/>
        </authorList>
    </citation>
    <scope>NUCLEOTIDE SEQUENCE [LARGE SCALE GENOMIC DNA]</scope>
    <source>
        <strain evidence="9 10">JCM14086</strain>
    </source>
</reference>
<comment type="cofactor">
    <cofactor evidence="1">
        <name>Ca(2+)</name>
        <dbReference type="ChEBI" id="CHEBI:29108"/>
    </cofactor>
</comment>
<dbReference type="InterPro" id="IPR017850">
    <property type="entry name" value="Alkaline_phosphatase_core_sf"/>
</dbReference>
<evidence type="ECO:0000313" key="10">
    <source>
        <dbReference type="Proteomes" id="UP000525652"/>
    </source>
</evidence>
<keyword evidence="3" id="KW-0479">Metal-binding</keyword>
<dbReference type="Pfam" id="PF16347">
    <property type="entry name" value="SGSH_C"/>
    <property type="match status" value="1"/>
</dbReference>
<dbReference type="InterPro" id="IPR050738">
    <property type="entry name" value="Sulfatase"/>
</dbReference>
<dbReference type="SUPFAM" id="SSF53649">
    <property type="entry name" value="Alkaline phosphatase-like"/>
    <property type="match status" value="1"/>
</dbReference>
<evidence type="ECO:0000256" key="1">
    <source>
        <dbReference type="ARBA" id="ARBA00001913"/>
    </source>
</evidence>
<evidence type="ECO:0000256" key="2">
    <source>
        <dbReference type="ARBA" id="ARBA00008779"/>
    </source>
</evidence>
<evidence type="ECO:0000256" key="7">
    <source>
        <dbReference type="SAM" id="MobiDB-lite"/>
    </source>
</evidence>
<feature type="region of interest" description="Disordered" evidence="7">
    <location>
        <begin position="157"/>
        <end position="193"/>
    </location>
</feature>
<evidence type="ECO:0000256" key="5">
    <source>
        <dbReference type="ARBA" id="ARBA00022801"/>
    </source>
</evidence>
<sequence length="247" mass="26742">MIVFIPDNGGLATAEGLPTCNAPLAEGKGWIYEGGCRVPQFAVWPQQIWAGSLCSVPVTSTAFYPSFLDSAGLPAKPEQHGEGVSLLPLFQGADGLHCEDIFWHYPLYRNQSGTAGSSIRSGDCKLIEFFEEGRIGCINFATILANSTTSLSSIATSSRNSQKKSNRPFWNTETLGWGGTKQRESGRVESPQSILRKGYTRCAGTSVSTTTKHKLSGLSAHERNSTSHRDIQTSTTRGSTPDHNDIR</sequence>
<accession>A0A7X1E535</accession>
<comment type="caution">
    <text evidence="9">The sequence shown here is derived from an EMBL/GenBank/DDBJ whole genome shotgun (WGS) entry which is preliminary data.</text>
</comment>
<evidence type="ECO:0000256" key="6">
    <source>
        <dbReference type="ARBA" id="ARBA00022837"/>
    </source>
</evidence>
<dbReference type="AlphaFoldDB" id="A0A7X1E535"/>
<gene>
    <name evidence="9" type="ORF">H5P30_15720</name>
</gene>
<dbReference type="PANTHER" id="PTHR42693">
    <property type="entry name" value="ARYLSULFATASE FAMILY MEMBER"/>
    <property type="match status" value="1"/>
</dbReference>